<evidence type="ECO:0000313" key="1">
    <source>
        <dbReference type="EMBL" id="MDX8141420.1"/>
    </source>
</evidence>
<comment type="caution">
    <text evidence="1">The sequence shown here is derived from an EMBL/GenBank/DDBJ whole genome shotgun (WGS) entry which is preliminary data.</text>
</comment>
<dbReference type="InterPro" id="IPR026487">
    <property type="entry name" value="CHP04141"/>
</dbReference>
<protein>
    <submittedName>
        <fullName evidence="1">TIGR04141 family sporadically distributed protein</fullName>
    </submittedName>
</protein>
<evidence type="ECO:0000313" key="2">
    <source>
        <dbReference type="Proteomes" id="UP001285352"/>
    </source>
</evidence>
<dbReference type="EMBL" id="JAXAVU010000002">
    <property type="protein sequence ID" value="MDX8141420.1"/>
    <property type="molecule type" value="Genomic_DNA"/>
</dbReference>
<keyword evidence="2" id="KW-1185">Reference proteome</keyword>
<gene>
    <name evidence="1" type="ORF">SK854_04800</name>
</gene>
<reference evidence="1 2" key="2">
    <citation type="submission" date="2023-11" db="EMBL/GenBank/DDBJ databases">
        <authorList>
            <person name="Lara A.C."/>
            <person name="Chronakova A."/>
        </authorList>
    </citation>
    <scope>NUCLEOTIDE SEQUENCE [LARGE SCALE GENOMIC DNA]</scope>
    <source>
        <strain evidence="1 2">BCCO 10_0061</strain>
    </source>
</reference>
<dbReference type="Proteomes" id="UP001285352">
    <property type="component" value="Unassembled WGS sequence"/>
</dbReference>
<proteinExistence type="predicted"/>
<name>A0ABU4UQ63_9PSEU</name>
<dbReference type="NCBIfam" id="TIGR04141">
    <property type="entry name" value="TIGR04141 family sporadically distributed protein"/>
    <property type="match status" value="1"/>
</dbReference>
<accession>A0ABU4UQ63</accession>
<dbReference type="RefSeq" id="WP_319973747.1">
    <property type="nucleotide sequence ID" value="NZ_JAXAVU010000002.1"/>
</dbReference>
<dbReference type="Pfam" id="PF19614">
    <property type="entry name" value="DUF6119"/>
    <property type="match status" value="1"/>
</dbReference>
<sequence length="559" mass="61638">MARQPNPTAVTTVYRFPASQQRLNDYLKKVEGVELKVDGELTVAGTRTYVVAGVRENEDPHWVRHFTQVTSLDVDLTSTSPFALIVVEIDEKWVCAVTWGTSGRHLLDDLLLDDDFGLDFGIRRIDPAKLKLVRSNLLDVSARGMEISFPSGSALSGFPLEPAGELVSGIEGPADMTGLTYATATDGKSWQIRAGRSLSIQLGRSPEDFIADLRIICAIADEDVSGAPLRRMAEVRPVSDNDAMMSELESRLAAALGGDPQHGPLGLCWPSSALGEIGQANSYVTSRIGRIDVRVLDPAFEVEELVEPFAHLNTGERVTCLRDAELTPCADELGTDPLTRSIPMIKWIAFETPVNGRTYCLHQGKWYEIGKEAVDRVRAQVAELLQNKSALSFPLWRPSGKQTDEHDYAAKEVAKQPGYLCLDSNFARTPMHPRFELADVIGPGDEIVHIKWLARATAASHLYTQAQASAWAQRFEPEAMQQLQDKVRVIDPNRVITDRPKVVVLAIAGRQWHVDELFSLSQVSLLRLSQELRNLGVELQFADIPFVPKQKGRSAGNAA</sequence>
<organism evidence="1 2">
    <name type="scientific">Lentzea sokolovensis</name>
    <dbReference type="NCBI Taxonomy" id="3095429"/>
    <lineage>
        <taxon>Bacteria</taxon>
        <taxon>Bacillati</taxon>
        <taxon>Actinomycetota</taxon>
        <taxon>Actinomycetes</taxon>
        <taxon>Pseudonocardiales</taxon>
        <taxon>Pseudonocardiaceae</taxon>
        <taxon>Lentzea</taxon>
    </lineage>
</organism>
<reference evidence="1 2" key="1">
    <citation type="submission" date="2023-11" db="EMBL/GenBank/DDBJ databases">
        <title>Lentzea sokolovensis, sp. nov., Lentzea kristufkii, sp. nov., and Lentzea miocenensis, sp. nov., rare actinobacteria from Sokolov Coal Basin, Miocene lacustrine sediment, Czech Republic.</title>
        <authorList>
            <person name="Lara A."/>
            <person name="Kotroba L."/>
            <person name="Nouioui I."/>
            <person name="Neumann-Schaal M."/>
            <person name="Mast Y."/>
            <person name="Chronakova A."/>
        </authorList>
    </citation>
    <scope>NUCLEOTIDE SEQUENCE [LARGE SCALE GENOMIC DNA]</scope>
    <source>
        <strain evidence="1 2">BCCO 10_0061</strain>
    </source>
</reference>